<organism evidence="1 2">
    <name type="scientific">Maribacter confluentis</name>
    <dbReference type="NCBI Taxonomy" id="1656093"/>
    <lineage>
        <taxon>Bacteria</taxon>
        <taxon>Pseudomonadati</taxon>
        <taxon>Bacteroidota</taxon>
        <taxon>Flavobacteriia</taxon>
        <taxon>Flavobacteriales</taxon>
        <taxon>Flavobacteriaceae</taxon>
        <taxon>Maribacter</taxon>
    </lineage>
</organism>
<accession>A0ABT8RV51</accession>
<reference evidence="1" key="2">
    <citation type="submission" date="2023-06" db="EMBL/GenBank/DDBJ databases">
        <authorList>
            <person name="Lucena T."/>
            <person name="Sun Q."/>
        </authorList>
    </citation>
    <scope>NUCLEOTIDE SEQUENCE</scope>
    <source>
        <strain evidence="1">CECT 8869</strain>
    </source>
</reference>
<dbReference type="Proteomes" id="UP001168579">
    <property type="component" value="Unassembled WGS sequence"/>
</dbReference>
<dbReference type="EMBL" id="JAUKUC010000001">
    <property type="protein sequence ID" value="MDO1514319.1"/>
    <property type="molecule type" value="Genomic_DNA"/>
</dbReference>
<name>A0ABT8RV51_9FLAO</name>
<sequence length="311" mass="35686">MEIILKIFRKLYSYFASNTQNFKIDYEGQYASDQIYNLLSSNKPFLVARIGAVEFECISAFLNTNKGTSKYFDYILGRTNNLEINNNVIQQAHVNAGIFPAYRETIENFAKQALIDIEQIDILGVWLKEQHLLKETIKNRIKIPLKDIEPYYHANPWSKALTGKKVLVIHPFEESIISQYSKKDELFENPEILPNFELKTIKAVQTIAGQPSEFNTWFEALDYMKEQMDQIDYDVAIIGCGAYGLSLGAHAKRMGKQAIHMGGATQILFGIKGSRWDNHPEISKLYNNHWSRPLISETPAKKDAVEDGCYW</sequence>
<comment type="caution">
    <text evidence="1">The sequence shown here is derived from an EMBL/GenBank/DDBJ whole genome shotgun (WGS) entry which is preliminary data.</text>
</comment>
<keyword evidence="2" id="KW-1185">Reference proteome</keyword>
<evidence type="ECO:0000313" key="1">
    <source>
        <dbReference type="EMBL" id="MDO1514319.1"/>
    </source>
</evidence>
<reference evidence="1" key="1">
    <citation type="journal article" date="2014" name="Int. J. Syst. Evol. Microbiol.">
        <title>Complete genome of a new Firmicutes species belonging to the dominant human colonic microbiota ('Ruminococcus bicirculans') reveals two chromosomes and a selective capacity to utilize plant glucans.</title>
        <authorList>
            <consortium name="NISC Comparative Sequencing Program"/>
            <person name="Wegmann U."/>
            <person name="Louis P."/>
            <person name="Goesmann A."/>
            <person name="Henrissat B."/>
            <person name="Duncan S.H."/>
            <person name="Flint H.J."/>
        </authorList>
    </citation>
    <scope>NUCLEOTIDE SEQUENCE</scope>
    <source>
        <strain evidence="1">CECT 8869</strain>
    </source>
</reference>
<evidence type="ECO:0000313" key="2">
    <source>
        <dbReference type="Proteomes" id="UP001168579"/>
    </source>
</evidence>
<dbReference type="SUPFAM" id="SSF51905">
    <property type="entry name" value="FAD/NAD(P)-binding domain"/>
    <property type="match status" value="1"/>
</dbReference>
<proteinExistence type="predicted"/>
<protein>
    <submittedName>
        <fullName evidence="1">Uncharacterized protein</fullName>
    </submittedName>
</protein>
<gene>
    <name evidence="1" type="ORF">Q2T41_16820</name>
</gene>
<dbReference type="InterPro" id="IPR036188">
    <property type="entry name" value="FAD/NAD-bd_sf"/>
</dbReference>
<dbReference type="RefSeq" id="WP_304437027.1">
    <property type="nucleotide sequence ID" value="NZ_JAUKUC010000001.1"/>
</dbReference>